<evidence type="ECO:0000256" key="1">
    <source>
        <dbReference type="ARBA" id="ARBA00008883"/>
    </source>
</evidence>
<keyword evidence="5" id="KW-0067">ATP-binding</keyword>
<accession>A0A1Y1CRT4</accession>
<dbReference type="GO" id="GO:0004713">
    <property type="term" value="F:protein tyrosine kinase activity"/>
    <property type="evidence" value="ECO:0007669"/>
    <property type="project" value="UniProtKB-KW"/>
</dbReference>
<keyword evidence="3" id="KW-0547">Nucleotide-binding</keyword>
<dbReference type="Proteomes" id="UP000218267">
    <property type="component" value="Chromosome"/>
</dbReference>
<reference evidence="11" key="2">
    <citation type="journal article" date="2020" name="Antonie Van Leeuwenhoek">
        <title>Labilibaculum antarcticum sp. nov., a novel facultative anaerobic, psychrotorelant bacterium isolated from marine sediment of Antarctica.</title>
        <authorList>
            <person name="Watanabe M."/>
            <person name="Kojima H."/>
            <person name="Fukui M."/>
        </authorList>
    </citation>
    <scope>NUCLEOTIDE SEQUENCE [LARGE SCALE GENOMIC DNA]</scope>
    <source>
        <strain evidence="11">SPP2</strain>
    </source>
</reference>
<dbReference type="InterPro" id="IPR027417">
    <property type="entry name" value="P-loop_NTPase"/>
</dbReference>
<evidence type="ECO:0000256" key="7">
    <source>
        <dbReference type="ARBA" id="ARBA00053015"/>
    </source>
</evidence>
<keyword evidence="8" id="KW-1133">Transmembrane helix</keyword>
<dbReference type="AlphaFoldDB" id="A0A1Y1CRT4"/>
<dbReference type="NCBIfam" id="TIGR01007">
    <property type="entry name" value="eps_fam"/>
    <property type="match status" value="1"/>
</dbReference>
<dbReference type="InterPro" id="IPR050445">
    <property type="entry name" value="Bact_polysacc_biosynth/exp"/>
</dbReference>
<protein>
    <submittedName>
        <fullName evidence="10">Tyrosine protein kinase</fullName>
    </submittedName>
</protein>
<dbReference type="GO" id="GO:0005524">
    <property type="term" value="F:ATP binding"/>
    <property type="evidence" value="ECO:0007669"/>
    <property type="project" value="UniProtKB-KW"/>
</dbReference>
<evidence type="ECO:0000256" key="8">
    <source>
        <dbReference type="SAM" id="Phobius"/>
    </source>
</evidence>
<evidence type="ECO:0000256" key="4">
    <source>
        <dbReference type="ARBA" id="ARBA00022777"/>
    </source>
</evidence>
<comment type="similarity">
    <text evidence="1">Belongs to the etk/wzc family.</text>
</comment>
<evidence type="ECO:0000259" key="9">
    <source>
        <dbReference type="Pfam" id="PF13807"/>
    </source>
</evidence>
<evidence type="ECO:0000313" key="11">
    <source>
        <dbReference type="Proteomes" id="UP000218267"/>
    </source>
</evidence>
<evidence type="ECO:0000313" key="10">
    <source>
        <dbReference type="EMBL" id="BAX82642.1"/>
    </source>
</evidence>
<keyword evidence="8" id="KW-0472">Membrane</keyword>
<dbReference type="GO" id="GO:0042802">
    <property type="term" value="F:identical protein binding"/>
    <property type="evidence" value="ECO:0007669"/>
    <property type="project" value="UniProtKB-ARBA"/>
</dbReference>
<keyword evidence="11" id="KW-1185">Reference proteome</keyword>
<proteinExistence type="inferred from homology"/>
<dbReference type="FunFam" id="3.40.50.300:FF:000527">
    <property type="entry name" value="Tyrosine-protein kinase etk"/>
    <property type="match status" value="1"/>
</dbReference>
<dbReference type="CDD" id="cd05387">
    <property type="entry name" value="BY-kinase"/>
    <property type="match status" value="1"/>
</dbReference>
<keyword evidence="4 10" id="KW-0418">Kinase</keyword>
<dbReference type="Gene3D" id="3.40.50.300">
    <property type="entry name" value="P-loop containing nucleotide triphosphate hydrolases"/>
    <property type="match status" value="1"/>
</dbReference>
<keyword evidence="2" id="KW-0808">Transferase</keyword>
<dbReference type="KEGG" id="mbas:ALGA_4352"/>
<keyword evidence="8" id="KW-0812">Transmembrane</keyword>
<organism evidence="10 11">
    <name type="scientific">Labilibaculum antarcticum</name>
    <dbReference type="NCBI Taxonomy" id="1717717"/>
    <lineage>
        <taxon>Bacteria</taxon>
        <taxon>Pseudomonadati</taxon>
        <taxon>Bacteroidota</taxon>
        <taxon>Bacteroidia</taxon>
        <taxon>Marinilabiliales</taxon>
        <taxon>Marinifilaceae</taxon>
        <taxon>Labilibaculum</taxon>
    </lineage>
</organism>
<reference evidence="10 11" key="1">
    <citation type="journal article" date="2018" name="Mar. Genomics">
        <title>Complete genome sequence of Marinifilaceae bacterium strain SPP2, isolated from the Antarctic marine sediment.</title>
        <authorList>
            <person name="Watanabe M."/>
            <person name="Kojima H."/>
            <person name="Fukui M."/>
        </authorList>
    </citation>
    <scope>NUCLEOTIDE SEQUENCE [LARGE SCALE GENOMIC DNA]</scope>
    <source>
        <strain evidence="10 11">SPP2</strain>
    </source>
</reference>
<dbReference type="SUPFAM" id="SSF52540">
    <property type="entry name" value="P-loop containing nucleoside triphosphate hydrolases"/>
    <property type="match status" value="1"/>
</dbReference>
<name>A0A1Y1CRT4_9BACT</name>
<dbReference type="InterPro" id="IPR005702">
    <property type="entry name" value="Wzc-like_C"/>
</dbReference>
<gene>
    <name evidence="10" type="ORF">ALGA_4352</name>
</gene>
<dbReference type="PANTHER" id="PTHR32309">
    <property type="entry name" value="TYROSINE-PROTEIN KINASE"/>
    <property type="match status" value="1"/>
</dbReference>
<feature type="domain" description="Tyrosine-protein kinase G-rich" evidence="9">
    <location>
        <begin position="491"/>
        <end position="568"/>
    </location>
</feature>
<evidence type="ECO:0000256" key="2">
    <source>
        <dbReference type="ARBA" id="ARBA00022679"/>
    </source>
</evidence>
<dbReference type="PANTHER" id="PTHR32309:SF13">
    <property type="entry name" value="FERRIC ENTEROBACTIN TRANSPORT PROTEIN FEPE"/>
    <property type="match status" value="1"/>
</dbReference>
<dbReference type="GO" id="GO:0005886">
    <property type="term" value="C:plasma membrane"/>
    <property type="evidence" value="ECO:0007669"/>
    <property type="project" value="TreeGrafter"/>
</dbReference>
<dbReference type="OrthoDB" id="9794577at2"/>
<comment type="catalytic activity">
    <reaction evidence="7">
        <text>L-tyrosyl-[protein] + ATP = O-phospho-L-tyrosyl-[protein] + ADP + H(+)</text>
        <dbReference type="Rhea" id="RHEA:10596"/>
        <dbReference type="Rhea" id="RHEA-COMP:10136"/>
        <dbReference type="Rhea" id="RHEA-COMP:20101"/>
        <dbReference type="ChEBI" id="CHEBI:15378"/>
        <dbReference type="ChEBI" id="CHEBI:30616"/>
        <dbReference type="ChEBI" id="CHEBI:46858"/>
        <dbReference type="ChEBI" id="CHEBI:61978"/>
        <dbReference type="ChEBI" id="CHEBI:456216"/>
    </reaction>
</comment>
<evidence type="ECO:0000256" key="5">
    <source>
        <dbReference type="ARBA" id="ARBA00022840"/>
    </source>
</evidence>
<keyword evidence="6" id="KW-0829">Tyrosine-protein kinase</keyword>
<feature type="transmembrane region" description="Helical" evidence="8">
    <location>
        <begin position="40"/>
        <end position="57"/>
    </location>
</feature>
<feature type="transmembrane region" description="Helical" evidence="8">
    <location>
        <begin position="548"/>
        <end position="570"/>
    </location>
</feature>
<dbReference type="EMBL" id="AP018042">
    <property type="protein sequence ID" value="BAX82642.1"/>
    <property type="molecule type" value="Genomic_DNA"/>
</dbReference>
<dbReference type="InterPro" id="IPR032807">
    <property type="entry name" value="GNVR"/>
</dbReference>
<sequence>MNSTNINNHSSENNIFSNGNSYQTEKPDLKKWVFLFLSNWRWFAAFLILGLAIAFFVNKFTAPVYKIGASVLVKSNDQSNMPEEMAMMSGFSSPDMKNFENQAILLKTESQILRTLDQLDFNVSYYTKGKFTVPAYNFRNVMKTINTSIYSKQQYQKKEFYQENSIRVILDPDHDQVLDVVFNLALNSNGQLQLEAKAEDAVVHSFSYNKDIGNLPSFAINEEVRLGQLIEGDYYSFLIEADETDLNELLVDNELSFVIRDNKRLVKDFEKINVAFAPKGASIANLSLTGTCLNKSKLFLNKLMEVWIQNNLDQKNQIANNTISFIDQQLYGLSDTLGRMGAKLQKFRTSNNVVKPTVQVEAAYQKIQELDSETSKLQMQASYFERLQGYLNKREDYDKLISPASVGIEQSVLGEYIAQLAEVRAALFQYKGKEKLNNPYLEKLQRQEGTLLATLYENITSQKEYIEHQLKALWIQKVDLRKAQNLLPGKEQQFMNIQRTYDLNNGLYTSLLEKRVEAQIQKASNLPDNEVVESAHFEQMMQLKGMQVFFLGGILGLFFPALFIFLKAFFNNKIESKEDLEAICSVPIIGSIAQSKKDGDVLTQKHPQDPVTESFRALRTRLDYLTKGSAQKTLLITSSISGEGKTFCALNISGIYALAGKKTIILGFDLRRPQLGKYLEIPEHKGISTYLIGKDKLEEVIQNTKYTNLDCIVSGPVPPNPAELIDSYKTKVLFEALSKKYDCIVIDTSPVGMVSDSLLLSPFANASLFVTRHQLTNKSFFSQNMKLLQEAQFKNVGLILNGIKGKSYGYGYGYGYGYESADVVSDEFVEVPTTPVK</sequence>
<evidence type="ECO:0000256" key="6">
    <source>
        <dbReference type="ARBA" id="ARBA00023137"/>
    </source>
</evidence>
<dbReference type="Pfam" id="PF13807">
    <property type="entry name" value="GNVR"/>
    <property type="match status" value="1"/>
</dbReference>
<evidence type="ECO:0000256" key="3">
    <source>
        <dbReference type="ARBA" id="ARBA00022741"/>
    </source>
</evidence>
<dbReference type="RefSeq" id="WP_096433124.1">
    <property type="nucleotide sequence ID" value="NZ_AP018042.1"/>
</dbReference>